<dbReference type="AlphaFoldDB" id="A0A0A9YTI1"/>
<name>A0A0A9YTI1_LYGHE</name>
<dbReference type="Pfam" id="PF00078">
    <property type="entry name" value="RVT_1"/>
    <property type="match status" value="1"/>
</dbReference>
<organism evidence="2">
    <name type="scientific">Lygus hesperus</name>
    <name type="common">Western plant bug</name>
    <dbReference type="NCBI Taxonomy" id="30085"/>
    <lineage>
        <taxon>Eukaryota</taxon>
        <taxon>Metazoa</taxon>
        <taxon>Ecdysozoa</taxon>
        <taxon>Arthropoda</taxon>
        <taxon>Hexapoda</taxon>
        <taxon>Insecta</taxon>
        <taxon>Pterygota</taxon>
        <taxon>Neoptera</taxon>
        <taxon>Paraneoptera</taxon>
        <taxon>Hemiptera</taxon>
        <taxon>Heteroptera</taxon>
        <taxon>Panheteroptera</taxon>
        <taxon>Cimicomorpha</taxon>
        <taxon>Miridae</taxon>
        <taxon>Mirini</taxon>
        <taxon>Lygus</taxon>
    </lineage>
</organism>
<reference evidence="2" key="1">
    <citation type="journal article" date="2014" name="PLoS ONE">
        <title>Transcriptome-Based Identification of ABC Transporters in the Western Tarnished Plant Bug Lygus hesperus.</title>
        <authorList>
            <person name="Hull J.J."/>
            <person name="Chaney K."/>
            <person name="Geib S.M."/>
            <person name="Fabrick J.A."/>
            <person name="Brent C.S."/>
            <person name="Walsh D."/>
            <person name="Lavine L.C."/>
        </authorList>
    </citation>
    <scope>NUCLEOTIDE SEQUENCE</scope>
</reference>
<reference evidence="2" key="2">
    <citation type="submission" date="2014-07" db="EMBL/GenBank/DDBJ databases">
        <authorList>
            <person name="Hull J."/>
        </authorList>
    </citation>
    <scope>NUCLEOTIDE SEQUENCE</scope>
</reference>
<gene>
    <name evidence="2" type="primary">RTase_30</name>
    <name evidence="2" type="ORF">CM83_105230</name>
</gene>
<keyword evidence="2" id="KW-0695">RNA-directed DNA polymerase</keyword>
<proteinExistence type="predicted"/>
<dbReference type="PROSITE" id="PS50878">
    <property type="entry name" value="RT_POL"/>
    <property type="match status" value="1"/>
</dbReference>
<evidence type="ECO:0000313" key="2">
    <source>
        <dbReference type="EMBL" id="JAG34393.1"/>
    </source>
</evidence>
<evidence type="ECO:0000259" key="1">
    <source>
        <dbReference type="PROSITE" id="PS50878"/>
    </source>
</evidence>
<feature type="domain" description="Reverse transcriptase" evidence="1">
    <location>
        <begin position="1"/>
        <end position="222"/>
    </location>
</feature>
<dbReference type="PANTHER" id="PTHR33332">
    <property type="entry name" value="REVERSE TRANSCRIPTASE DOMAIN-CONTAINING PROTEIN"/>
    <property type="match status" value="1"/>
</dbReference>
<feature type="non-terminal residue" evidence="2">
    <location>
        <position position="222"/>
    </location>
</feature>
<feature type="non-terminal residue" evidence="2">
    <location>
        <position position="1"/>
    </location>
</feature>
<protein>
    <submittedName>
        <fullName evidence="2">Putative RNA-directed DNA polymerase from transposon BS</fullName>
    </submittedName>
</protein>
<dbReference type="EMBL" id="GBHO01009211">
    <property type="protein sequence ID" value="JAG34393.1"/>
    <property type="molecule type" value="Transcribed_RNA"/>
</dbReference>
<dbReference type="SUPFAM" id="SSF56672">
    <property type="entry name" value="DNA/RNA polymerases"/>
    <property type="match status" value="1"/>
</dbReference>
<dbReference type="InterPro" id="IPR043502">
    <property type="entry name" value="DNA/RNA_pol_sf"/>
</dbReference>
<dbReference type="GO" id="GO:0003964">
    <property type="term" value="F:RNA-directed DNA polymerase activity"/>
    <property type="evidence" value="ECO:0007669"/>
    <property type="project" value="UniProtKB-KW"/>
</dbReference>
<accession>A0A0A9YTI1</accession>
<keyword evidence="2" id="KW-0548">Nucleotidyltransferase</keyword>
<sequence length="222" mass="25133">PPFWKCRVVSPIHKKGSTDSYNHYRPVSIISYFLKVTEVFINDQVQEYFEGNSILGSSQFGFRKKRNTVQAVTELVTGCLEGLDQGEMVGALLFDMSKAFDLVNLPLLMVKLRYYGFAEGALRFFESYLFGWKQCIQYEGGYSDFTPLLAGVRQGSILGPLLFNIFVIDLETAFVARHTGDCNATTRLILYADDITALIRSATHVDFERTVERSKASISEWC</sequence>
<dbReference type="InterPro" id="IPR000477">
    <property type="entry name" value="RT_dom"/>
</dbReference>
<keyword evidence="2" id="KW-0808">Transferase</keyword>
<dbReference type="CDD" id="cd01650">
    <property type="entry name" value="RT_nLTR_like"/>
    <property type="match status" value="1"/>
</dbReference>